<protein>
    <submittedName>
        <fullName evidence="2">Uncharacterized protein</fullName>
    </submittedName>
</protein>
<name>A0A397TLY8_9GLOM</name>
<comment type="caution">
    <text evidence="2">The sequence shown here is derived from an EMBL/GenBank/DDBJ whole genome shotgun (WGS) entry which is preliminary data.</text>
</comment>
<feature type="non-terminal residue" evidence="2">
    <location>
        <position position="65"/>
    </location>
</feature>
<dbReference type="AlphaFoldDB" id="A0A397TLY8"/>
<evidence type="ECO:0000256" key="1">
    <source>
        <dbReference type="SAM" id="Phobius"/>
    </source>
</evidence>
<keyword evidence="3" id="KW-1185">Reference proteome</keyword>
<keyword evidence="1" id="KW-0472">Membrane</keyword>
<sequence>MLNIFLINYWKVCIYQVRMYGFINFNAKLRVYYLLYFNNVNVSLFRLIKNTCMKKKIDADNKKSL</sequence>
<dbReference type="EMBL" id="QKYT01000016">
    <property type="protein sequence ID" value="RIA98399.1"/>
    <property type="molecule type" value="Genomic_DNA"/>
</dbReference>
<reference evidence="2 3" key="1">
    <citation type="submission" date="2018-06" db="EMBL/GenBank/DDBJ databases">
        <title>Comparative genomics reveals the genomic features of Rhizophagus irregularis, R. cerebriforme, R. diaphanum and Gigaspora rosea, and their symbiotic lifestyle signature.</title>
        <authorList>
            <person name="Morin E."/>
            <person name="San Clemente H."/>
            <person name="Chen E.C.H."/>
            <person name="De La Providencia I."/>
            <person name="Hainaut M."/>
            <person name="Kuo A."/>
            <person name="Kohler A."/>
            <person name="Murat C."/>
            <person name="Tang N."/>
            <person name="Roy S."/>
            <person name="Loubradou J."/>
            <person name="Henrissat B."/>
            <person name="Grigoriev I.V."/>
            <person name="Corradi N."/>
            <person name="Roux C."/>
            <person name="Martin F.M."/>
        </authorList>
    </citation>
    <scope>NUCLEOTIDE SEQUENCE [LARGE SCALE GENOMIC DNA]</scope>
    <source>
        <strain evidence="2 3">DAOM 227022</strain>
    </source>
</reference>
<proteinExistence type="predicted"/>
<dbReference type="Proteomes" id="UP000265703">
    <property type="component" value="Unassembled WGS sequence"/>
</dbReference>
<evidence type="ECO:0000313" key="2">
    <source>
        <dbReference type="EMBL" id="RIA98399.1"/>
    </source>
</evidence>
<keyword evidence="1" id="KW-1133">Transmembrane helix</keyword>
<organism evidence="2 3">
    <name type="scientific">Glomus cerebriforme</name>
    <dbReference type="NCBI Taxonomy" id="658196"/>
    <lineage>
        <taxon>Eukaryota</taxon>
        <taxon>Fungi</taxon>
        <taxon>Fungi incertae sedis</taxon>
        <taxon>Mucoromycota</taxon>
        <taxon>Glomeromycotina</taxon>
        <taxon>Glomeromycetes</taxon>
        <taxon>Glomerales</taxon>
        <taxon>Glomeraceae</taxon>
        <taxon>Glomus</taxon>
    </lineage>
</organism>
<keyword evidence="1" id="KW-0812">Transmembrane</keyword>
<feature type="transmembrane region" description="Helical" evidence="1">
    <location>
        <begin position="31"/>
        <end position="48"/>
    </location>
</feature>
<evidence type="ECO:0000313" key="3">
    <source>
        <dbReference type="Proteomes" id="UP000265703"/>
    </source>
</evidence>
<accession>A0A397TLY8</accession>
<gene>
    <name evidence="2" type="ORF">C1645_750164</name>
</gene>